<sequence>MALSSFGKILTVLDLFSVSRPVINVDHICD</sequence>
<protein>
    <submittedName>
        <fullName evidence="1">Transcriptional regulator</fullName>
    </submittedName>
</protein>
<gene>
    <name evidence="1" type="ORF">DHW29_17305</name>
</gene>
<name>A0A3D2SQS2_9GAMM</name>
<organism evidence="1 2">
    <name type="scientific">Acinetobacter ursingii</name>
    <dbReference type="NCBI Taxonomy" id="108980"/>
    <lineage>
        <taxon>Bacteria</taxon>
        <taxon>Pseudomonadati</taxon>
        <taxon>Pseudomonadota</taxon>
        <taxon>Gammaproteobacteria</taxon>
        <taxon>Moraxellales</taxon>
        <taxon>Moraxellaceae</taxon>
        <taxon>Acinetobacter</taxon>
    </lineage>
</organism>
<evidence type="ECO:0000313" key="1">
    <source>
        <dbReference type="EMBL" id="HCK31736.1"/>
    </source>
</evidence>
<reference evidence="1 2" key="1">
    <citation type="journal article" date="2018" name="Nat. Biotechnol.">
        <title>A standardized bacterial taxonomy based on genome phylogeny substantially revises the tree of life.</title>
        <authorList>
            <person name="Parks D.H."/>
            <person name="Chuvochina M."/>
            <person name="Waite D.W."/>
            <person name="Rinke C."/>
            <person name="Skarshewski A."/>
            <person name="Chaumeil P.A."/>
            <person name="Hugenholtz P."/>
        </authorList>
    </citation>
    <scope>NUCLEOTIDE SEQUENCE [LARGE SCALE GENOMIC DNA]</scope>
    <source>
        <strain evidence="1">UBA9669</strain>
    </source>
</reference>
<feature type="non-terminal residue" evidence="1">
    <location>
        <position position="30"/>
    </location>
</feature>
<dbReference type="EMBL" id="DPVE01000322">
    <property type="protein sequence ID" value="HCK31736.1"/>
    <property type="molecule type" value="Genomic_DNA"/>
</dbReference>
<proteinExistence type="predicted"/>
<dbReference type="AlphaFoldDB" id="A0A3D2SQS2"/>
<dbReference type="Proteomes" id="UP000263596">
    <property type="component" value="Unassembled WGS sequence"/>
</dbReference>
<comment type="caution">
    <text evidence="1">The sequence shown here is derived from an EMBL/GenBank/DDBJ whole genome shotgun (WGS) entry which is preliminary data.</text>
</comment>
<accession>A0A3D2SQS2</accession>
<evidence type="ECO:0000313" key="2">
    <source>
        <dbReference type="Proteomes" id="UP000263596"/>
    </source>
</evidence>